<dbReference type="EMBL" id="BAABRR010000010">
    <property type="protein sequence ID" value="GAA5519555.1"/>
    <property type="molecule type" value="Genomic_DNA"/>
</dbReference>
<dbReference type="PANTHER" id="PTHR46663">
    <property type="entry name" value="DIGUANYLATE CYCLASE DGCT-RELATED"/>
    <property type="match status" value="1"/>
</dbReference>
<keyword evidence="1" id="KW-0600">Photoreceptor protein</keyword>
<keyword evidence="2" id="KW-0716">Sensory transduction</keyword>
<dbReference type="SUPFAM" id="SSF55785">
    <property type="entry name" value="PYP-like sensor domain (PAS domain)"/>
    <property type="match status" value="1"/>
</dbReference>
<dbReference type="SUPFAM" id="SSF55781">
    <property type="entry name" value="GAF domain-like"/>
    <property type="match status" value="2"/>
</dbReference>
<sequence length="667" mass="72976">MQQTPHTAEPPLARPRADRPHLSEDERRRHRECGAIPLHTIDEVQSIGAVLRVSPLSGVINAVSANRASWLGRTLDRAHPDLPRAVSEGSEGEATIVLEDVPHYVAVRTHPTHLLVELEPTGADSAATVAGALDAIHRLASITDPDQLVHAAAAEIKVLTGFDRVTINRFLDDGRGLIIADEHEPGMDPYTGLHFPASDIPPQARKLYVRKLSRSIVDAIAPVSPMRYLQGEHEPVDLTSTDLRVPAAHHLEFMRNMGQVATVSLSMTDGDRLTGMIICSHRSPRHLPRPVRRQLEVVARLLSARIESTRRIARLERQISLRLKRAELVAPFYGTAPLDGVMDDAVGLLREMVPCDGVYLKIGEEERSDGAVPPREALAAAAKAFAAGRTDAGDDPVVTDALAEEFPSAYAEIPGVAGVIYLPLSDPQHGETHDMLVFMRREAERDVHWLGEQTRANRSTPVSPRREFALWRETVAGRSLPWARAAEEALDLGEDIRAAVTARKNAHLADLARYDTLTGLPNRRYLEEFGARLSSTRRSRVAAIFLDLDDFKDVNDDYGHDVGDAVLAALGRRIAGVTRDRDLPARLAGDEFVVLCRDVEPKEAHAIAARLVEALVAPLDIDGQEFSIGVSAGVAMGSASESFENLLRAADQAMYRAKREGTDVEHA</sequence>
<dbReference type="InterPro" id="IPR043128">
    <property type="entry name" value="Rev_trsase/Diguanyl_cyclase"/>
</dbReference>
<protein>
    <recommendedName>
        <fullName evidence="10">Diguanylate cyclase</fullName>
    </recommendedName>
</protein>
<dbReference type="Gene3D" id="3.30.450.40">
    <property type="match status" value="1"/>
</dbReference>
<gene>
    <name evidence="8" type="ORF">Lsed01_02006</name>
</gene>
<dbReference type="Pfam" id="PF00360">
    <property type="entry name" value="PHY"/>
    <property type="match status" value="1"/>
</dbReference>
<dbReference type="InterPro" id="IPR035965">
    <property type="entry name" value="PAS-like_dom_sf"/>
</dbReference>
<evidence type="ECO:0000256" key="1">
    <source>
        <dbReference type="ARBA" id="ARBA00022543"/>
    </source>
</evidence>
<dbReference type="InterPro" id="IPR016132">
    <property type="entry name" value="Phyto_chromo_attachment"/>
</dbReference>
<evidence type="ECO:0000256" key="5">
    <source>
        <dbReference type="SAM" id="MobiDB-lite"/>
    </source>
</evidence>
<proteinExistence type="predicted"/>
<dbReference type="InterPro" id="IPR000160">
    <property type="entry name" value="GGDEF_dom"/>
</dbReference>
<feature type="domain" description="GGDEF" evidence="7">
    <location>
        <begin position="539"/>
        <end position="667"/>
    </location>
</feature>
<evidence type="ECO:0000259" key="7">
    <source>
        <dbReference type="PROSITE" id="PS50887"/>
    </source>
</evidence>
<dbReference type="Proteomes" id="UP001426770">
    <property type="component" value="Unassembled WGS sequence"/>
</dbReference>
<keyword evidence="9" id="KW-1185">Reference proteome</keyword>
<dbReference type="SUPFAM" id="SSF55073">
    <property type="entry name" value="Nucleotide cyclase"/>
    <property type="match status" value="1"/>
</dbReference>
<dbReference type="Pfam" id="PF00990">
    <property type="entry name" value="GGDEF"/>
    <property type="match status" value="1"/>
</dbReference>
<dbReference type="Pfam" id="PF01590">
    <property type="entry name" value="GAF"/>
    <property type="match status" value="1"/>
</dbReference>
<dbReference type="InterPro" id="IPR029016">
    <property type="entry name" value="GAF-like_dom_sf"/>
</dbReference>
<dbReference type="PROSITE" id="PS50046">
    <property type="entry name" value="PHYTOCHROME_2"/>
    <property type="match status" value="1"/>
</dbReference>
<name>A0ABP9WL65_9MICO</name>
<evidence type="ECO:0000259" key="6">
    <source>
        <dbReference type="PROSITE" id="PS50046"/>
    </source>
</evidence>
<dbReference type="InterPro" id="IPR029787">
    <property type="entry name" value="Nucleotide_cyclase"/>
</dbReference>
<dbReference type="SMART" id="SM00267">
    <property type="entry name" value="GGDEF"/>
    <property type="match status" value="1"/>
</dbReference>
<comment type="caution">
    <text evidence="8">The sequence shown here is derived from an EMBL/GenBank/DDBJ whole genome shotgun (WGS) entry which is preliminary data.</text>
</comment>
<organism evidence="8 9">
    <name type="scientific">Demequina sediminis</name>
    <dbReference type="NCBI Taxonomy" id="1930058"/>
    <lineage>
        <taxon>Bacteria</taxon>
        <taxon>Bacillati</taxon>
        <taxon>Actinomycetota</taxon>
        <taxon>Actinomycetes</taxon>
        <taxon>Micrococcales</taxon>
        <taxon>Demequinaceae</taxon>
        <taxon>Demequina</taxon>
    </lineage>
</organism>
<evidence type="ECO:0000256" key="2">
    <source>
        <dbReference type="ARBA" id="ARBA00022606"/>
    </source>
</evidence>
<keyword evidence="3" id="KW-0157">Chromophore</keyword>
<dbReference type="InterPro" id="IPR013515">
    <property type="entry name" value="Phytochrome_cen-reg"/>
</dbReference>
<keyword evidence="4" id="KW-0675">Receptor</keyword>
<dbReference type="PRINTS" id="PR01033">
    <property type="entry name" value="PHYTOCHROME"/>
</dbReference>
<dbReference type="PANTHER" id="PTHR46663:SF2">
    <property type="entry name" value="GGDEF DOMAIN-CONTAINING PROTEIN"/>
    <property type="match status" value="1"/>
</dbReference>
<evidence type="ECO:0000256" key="4">
    <source>
        <dbReference type="ARBA" id="ARBA00023170"/>
    </source>
</evidence>
<accession>A0ABP9WL65</accession>
<evidence type="ECO:0008006" key="10">
    <source>
        <dbReference type="Google" id="ProtNLM"/>
    </source>
</evidence>
<dbReference type="Gene3D" id="3.30.450.20">
    <property type="entry name" value="PAS domain"/>
    <property type="match status" value="1"/>
</dbReference>
<dbReference type="InterPro" id="IPR052163">
    <property type="entry name" value="DGC-Regulatory_Protein"/>
</dbReference>
<dbReference type="Gene3D" id="3.30.70.270">
    <property type="match status" value="1"/>
</dbReference>
<dbReference type="PROSITE" id="PS50887">
    <property type="entry name" value="GGDEF"/>
    <property type="match status" value="1"/>
</dbReference>
<evidence type="ECO:0000313" key="8">
    <source>
        <dbReference type="EMBL" id="GAA5519555.1"/>
    </source>
</evidence>
<dbReference type="Gene3D" id="3.30.450.270">
    <property type="match status" value="1"/>
</dbReference>
<dbReference type="InterPro" id="IPR003018">
    <property type="entry name" value="GAF"/>
</dbReference>
<feature type="compositionally biased region" description="Basic and acidic residues" evidence="5">
    <location>
        <begin position="15"/>
        <end position="27"/>
    </location>
</feature>
<dbReference type="RefSeq" id="WP_345379909.1">
    <property type="nucleotide sequence ID" value="NZ_BAABRR010000010.1"/>
</dbReference>
<dbReference type="InterPro" id="IPR001294">
    <property type="entry name" value="Phytochrome"/>
</dbReference>
<feature type="region of interest" description="Disordered" evidence="5">
    <location>
        <begin position="1"/>
        <end position="28"/>
    </location>
</feature>
<dbReference type="CDD" id="cd01949">
    <property type="entry name" value="GGDEF"/>
    <property type="match status" value="1"/>
</dbReference>
<dbReference type="InterPro" id="IPR043150">
    <property type="entry name" value="Phytochrome_PHY_sf"/>
</dbReference>
<reference evidence="8 9" key="1">
    <citation type="submission" date="2024-02" db="EMBL/GenBank/DDBJ databases">
        <title>Lysinimicrobium sediminis NBRC 112286.</title>
        <authorList>
            <person name="Ichikawa N."/>
            <person name="Katano-Makiyama Y."/>
            <person name="Hidaka K."/>
        </authorList>
    </citation>
    <scope>NUCLEOTIDE SEQUENCE [LARGE SCALE GENOMIC DNA]</scope>
    <source>
        <strain evidence="8 9">NBRC 112286</strain>
    </source>
</reference>
<dbReference type="NCBIfam" id="TIGR00254">
    <property type="entry name" value="GGDEF"/>
    <property type="match status" value="1"/>
</dbReference>
<feature type="domain" description="Phytochrome chromophore attachment site" evidence="6">
    <location>
        <begin position="144"/>
        <end position="300"/>
    </location>
</feature>
<evidence type="ECO:0000313" key="9">
    <source>
        <dbReference type="Proteomes" id="UP001426770"/>
    </source>
</evidence>
<evidence type="ECO:0000256" key="3">
    <source>
        <dbReference type="ARBA" id="ARBA00022991"/>
    </source>
</evidence>